<feature type="transmembrane region" description="Helical" evidence="2">
    <location>
        <begin position="198"/>
        <end position="220"/>
    </location>
</feature>
<feature type="domain" description="VWFA" evidence="3">
    <location>
        <begin position="173"/>
        <end position="305"/>
    </location>
</feature>
<feature type="repeat" description="FG-GAP" evidence="1">
    <location>
        <begin position="33"/>
        <end position="91"/>
    </location>
</feature>
<dbReference type="GO" id="GO:0009897">
    <property type="term" value="C:external side of plasma membrane"/>
    <property type="evidence" value="ECO:0007669"/>
    <property type="project" value="TreeGrafter"/>
</dbReference>
<evidence type="ECO:0000313" key="4">
    <source>
        <dbReference type="Ensembl" id="ENSSOCP00000016234.1"/>
    </source>
</evidence>
<dbReference type="GO" id="GO:0005178">
    <property type="term" value="F:integrin binding"/>
    <property type="evidence" value="ECO:0007669"/>
    <property type="project" value="TreeGrafter"/>
</dbReference>
<dbReference type="SUPFAM" id="SSF53300">
    <property type="entry name" value="vWA-like"/>
    <property type="match status" value="1"/>
</dbReference>
<evidence type="ECO:0000256" key="1">
    <source>
        <dbReference type="PROSITE-ProRule" id="PRU00803"/>
    </source>
</evidence>
<dbReference type="PANTHER" id="PTHR23220:SF23">
    <property type="entry name" value="INTEGRIN ALPHA-2"/>
    <property type="match status" value="1"/>
</dbReference>
<dbReference type="InterPro" id="IPR028994">
    <property type="entry name" value="Integrin_alpha_N"/>
</dbReference>
<dbReference type="GO" id="GO:0098609">
    <property type="term" value="P:cell-cell adhesion"/>
    <property type="evidence" value="ECO:0007669"/>
    <property type="project" value="TreeGrafter"/>
</dbReference>
<dbReference type="Pfam" id="PF00092">
    <property type="entry name" value="VWA"/>
    <property type="match status" value="1"/>
</dbReference>
<dbReference type="Ensembl" id="ENSSOCT00000016653.1">
    <property type="protein sequence ID" value="ENSSOCP00000016234.1"/>
    <property type="gene ID" value="ENSSOCG00000011701.1"/>
</dbReference>
<keyword evidence="2" id="KW-1133">Transmembrane helix</keyword>
<dbReference type="InterPro" id="IPR013519">
    <property type="entry name" value="Int_alpha_beta-p"/>
</dbReference>
<dbReference type="PANTHER" id="PTHR23220">
    <property type="entry name" value="INTEGRIN ALPHA"/>
    <property type="match status" value="1"/>
</dbReference>
<dbReference type="Proteomes" id="UP000694551">
    <property type="component" value="Unplaced"/>
</dbReference>
<dbReference type="GO" id="GO:0007229">
    <property type="term" value="P:integrin-mediated signaling pathway"/>
    <property type="evidence" value="ECO:0007669"/>
    <property type="project" value="TreeGrafter"/>
</dbReference>
<protein>
    <submittedName>
        <fullName evidence="4">Integrin subunit alpha 2</fullName>
    </submittedName>
</protein>
<evidence type="ECO:0000313" key="5">
    <source>
        <dbReference type="Proteomes" id="UP000694551"/>
    </source>
</evidence>
<name>A0A8D0FK42_STROC</name>
<dbReference type="PROSITE" id="PS51470">
    <property type="entry name" value="FG_GAP"/>
    <property type="match status" value="1"/>
</dbReference>
<dbReference type="GO" id="GO:0007160">
    <property type="term" value="P:cell-matrix adhesion"/>
    <property type="evidence" value="ECO:0007669"/>
    <property type="project" value="TreeGrafter"/>
</dbReference>
<dbReference type="InterPro" id="IPR036465">
    <property type="entry name" value="vWFA_dom_sf"/>
</dbReference>
<dbReference type="PROSITE" id="PS50234">
    <property type="entry name" value="VWFA"/>
    <property type="match status" value="1"/>
</dbReference>
<evidence type="ECO:0000256" key="2">
    <source>
        <dbReference type="SAM" id="Phobius"/>
    </source>
</evidence>
<reference evidence="4" key="1">
    <citation type="submission" date="2025-08" db="UniProtKB">
        <authorList>
            <consortium name="Ensembl"/>
        </authorList>
    </citation>
    <scope>IDENTIFICATION</scope>
</reference>
<dbReference type="Gene3D" id="2.130.10.130">
    <property type="entry name" value="Integrin alpha, N-terminal"/>
    <property type="match status" value="1"/>
</dbReference>
<dbReference type="AlphaFoldDB" id="A0A8D0FK42"/>
<dbReference type="InterPro" id="IPR002035">
    <property type="entry name" value="VWF_A"/>
</dbReference>
<dbReference type="GO" id="GO:0033627">
    <property type="term" value="P:cell adhesion mediated by integrin"/>
    <property type="evidence" value="ECO:0007669"/>
    <property type="project" value="TreeGrafter"/>
</dbReference>
<keyword evidence="5" id="KW-1185">Reference proteome</keyword>
<keyword evidence="2" id="KW-0812">Transmembrane</keyword>
<evidence type="ECO:0000259" key="3">
    <source>
        <dbReference type="PROSITE" id="PS50234"/>
    </source>
</evidence>
<organism evidence="4 5">
    <name type="scientific">Strix occidentalis caurina</name>
    <name type="common">northern spotted owl</name>
    <dbReference type="NCBI Taxonomy" id="311401"/>
    <lineage>
        <taxon>Eukaryota</taxon>
        <taxon>Metazoa</taxon>
        <taxon>Chordata</taxon>
        <taxon>Craniata</taxon>
        <taxon>Vertebrata</taxon>
        <taxon>Euteleostomi</taxon>
        <taxon>Archelosauria</taxon>
        <taxon>Archosauria</taxon>
        <taxon>Dinosauria</taxon>
        <taxon>Saurischia</taxon>
        <taxon>Theropoda</taxon>
        <taxon>Coelurosauria</taxon>
        <taxon>Aves</taxon>
        <taxon>Neognathae</taxon>
        <taxon>Neoaves</taxon>
        <taxon>Telluraves</taxon>
        <taxon>Strigiformes</taxon>
        <taxon>Strigidae</taxon>
        <taxon>Strix</taxon>
    </lineage>
</organism>
<accession>A0A8D0FK42</accession>
<proteinExistence type="predicted"/>
<sequence length="305" mass="34349">MILMYRSRPLMSLLCHKLNLHLKVKENNRPLNHISSKIFSGPSREQFGYTVQQFTNEQGKWLLIGSPWSGYPTNRTGDIYACPVDTSKTTCKKLNLQALINIANVTEIKEDMNLGLTLIQNSRTGGFLTCGPLWAQQCGSQYYATGVCSELSPSFQILRSFSPAVQKCSSVIDVVVVCDESKKKKKKKKKKYGTSSKATDYAVVLYLLLLGFFISQLTYFKSDFESKHKPTEIEVGLIQYANDPRVVFNLNTYQTKDEVVKAMEETYQKGGDLTNTFKAIDNVPNAIQNPSGTFTVPHAEQHRDM</sequence>
<keyword evidence="2" id="KW-0472">Membrane</keyword>
<reference evidence="4" key="2">
    <citation type="submission" date="2025-09" db="UniProtKB">
        <authorList>
            <consortium name="Ensembl"/>
        </authorList>
    </citation>
    <scope>IDENTIFICATION</scope>
</reference>
<dbReference type="SUPFAM" id="SSF69318">
    <property type="entry name" value="Integrin alpha N-terminal domain"/>
    <property type="match status" value="1"/>
</dbReference>
<dbReference type="GO" id="GO:0008305">
    <property type="term" value="C:integrin complex"/>
    <property type="evidence" value="ECO:0007669"/>
    <property type="project" value="TreeGrafter"/>
</dbReference>